<keyword evidence="3" id="KW-1185">Reference proteome</keyword>
<proteinExistence type="predicted"/>
<comment type="caution">
    <text evidence="2">The sequence shown here is derived from an EMBL/GenBank/DDBJ whole genome shotgun (WGS) entry which is preliminary data.</text>
</comment>
<evidence type="ECO:0000256" key="1">
    <source>
        <dbReference type="SAM" id="Phobius"/>
    </source>
</evidence>
<keyword evidence="1" id="KW-1133">Transmembrane helix</keyword>
<organism evidence="2 3">
    <name type="scientific">Desmophyllum pertusum</name>
    <dbReference type="NCBI Taxonomy" id="174260"/>
    <lineage>
        <taxon>Eukaryota</taxon>
        <taxon>Metazoa</taxon>
        <taxon>Cnidaria</taxon>
        <taxon>Anthozoa</taxon>
        <taxon>Hexacorallia</taxon>
        <taxon>Scleractinia</taxon>
        <taxon>Caryophylliina</taxon>
        <taxon>Caryophylliidae</taxon>
        <taxon>Desmophyllum</taxon>
    </lineage>
</organism>
<gene>
    <name evidence="2" type="ORF">OS493_010781</name>
</gene>
<feature type="transmembrane region" description="Helical" evidence="1">
    <location>
        <begin position="92"/>
        <end position="109"/>
    </location>
</feature>
<name>A0A9W9ZE66_9CNID</name>
<reference evidence="2" key="1">
    <citation type="submission" date="2023-01" db="EMBL/GenBank/DDBJ databases">
        <title>Genome assembly of the deep-sea coral Lophelia pertusa.</title>
        <authorList>
            <person name="Herrera S."/>
            <person name="Cordes E."/>
        </authorList>
    </citation>
    <scope>NUCLEOTIDE SEQUENCE</scope>
    <source>
        <strain evidence="2">USNM1676648</strain>
        <tissue evidence="2">Polyp</tissue>
    </source>
</reference>
<evidence type="ECO:0000313" key="3">
    <source>
        <dbReference type="Proteomes" id="UP001163046"/>
    </source>
</evidence>
<sequence length="155" mass="16940">MDSGLVACDFAGVGPMDLAGNSDSGRALGRFAGSAEISLAPWTWMRSHFFLLGLELDLDLPGCLVDWIVRGFTGLTASTCLMLGIDLLDFRLWIAAAGFIPVLASLVLWMVAFWIGGWMFVIHFGIWIMGLRLDAWKLAGSPGIEFLWICPQLDS</sequence>
<keyword evidence="1" id="KW-0812">Transmembrane</keyword>
<accession>A0A9W9ZE66</accession>
<protein>
    <submittedName>
        <fullName evidence="2">Uncharacterized protein</fullName>
    </submittedName>
</protein>
<dbReference type="AlphaFoldDB" id="A0A9W9ZE66"/>
<evidence type="ECO:0000313" key="2">
    <source>
        <dbReference type="EMBL" id="KAJ7380073.1"/>
    </source>
</evidence>
<dbReference type="EMBL" id="MU826354">
    <property type="protein sequence ID" value="KAJ7380073.1"/>
    <property type="molecule type" value="Genomic_DNA"/>
</dbReference>
<feature type="transmembrane region" description="Helical" evidence="1">
    <location>
        <begin position="115"/>
        <end position="133"/>
    </location>
</feature>
<dbReference type="Proteomes" id="UP001163046">
    <property type="component" value="Unassembled WGS sequence"/>
</dbReference>
<keyword evidence="1" id="KW-0472">Membrane</keyword>